<feature type="compositionally biased region" description="Basic and acidic residues" evidence="1">
    <location>
        <begin position="124"/>
        <end position="135"/>
    </location>
</feature>
<evidence type="ECO:0000313" key="2">
    <source>
        <dbReference type="EMBL" id="SSX33280.1"/>
    </source>
</evidence>
<name>A0A336MT46_CULSO</name>
<gene>
    <name evidence="2" type="primary">CSON006219</name>
</gene>
<feature type="region of interest" description="Disordered" evidence="1">
    <location>
        <begin position="1"/>
        <end position="23"/>
    </location>
</feature>
<accession>A0A336MT46</accession>
<dbReference type="VEuPathDB" id="VectorBase:CSON006219"/>
<feature type="region of interest" description="Disordered" evidence="1">
    <location>
        <begin position="84"/>
        <end position="105"/>
    </location>
</feature>
<reference evidence="2" key="1">
    <citation type="submission" date="2018-07" db="EMBL/GenBank/DDBJ databases">
        <authorList>
            <person name="Quirk P.G."/>
            <person name="Krulwich T.A."/>
        </authorList>
    </citation>
    <scope>NUCLEOTIDE SEQUENCE</scope>
</reference>
<dbReference type="AlphaFoldDB" id="A0A336MT46"/>
<proteinExistence type="predicted"/>
<sequence>MANRRSKNNTPEPATVGGKYNLRRTSVNFKEMLGVRQTPNSNVKNRVDVKKIGNSSKKIVKVKEKIVSPPKMTRAQLLAIEKIKKSQSVSDPAPAQLNKKESKGKLNALKAKMAKILPGKRSRKVEPKVEDDPLKEGINSPQVSPITVVQNPLGVPDDVQSNQPSKKQKLSKTGVKKIYTEIQGQEELKQKLPDPCTTYPDPCDKNSELDPKIPDLREKVSEPNQKMQDFGSNLPSASKNIANLINNKNLSPFTSPQSASTPIKPRDSFQNYFMEELASKNKQLSVSVRKPSVKKRVLQTPIKHSVELIPVAKFHQQNELTSLKSDSYPTSVTKTDSLQTISMSDLENLNQSTEFHGFTEEESARICDLAEKLEKETQSFQSAQHNHGTLMIFPLKPVETPSASYIHTHQHATTITQRQVNIPKNQINIQQQTVMKRLTVTSGQQQFISQFPVNQSMPVLKEISYNHQGHELSLPAVKAVSVADKNTQTESIVRDVDYTYLLKEEPPGTMLYRCTTKVNWDSLTSNFLYTIIGLSTEHWSKSQKHMANLQIRHQITSYQLFNSPKVGDQFPLYIIVNPEIVQKTSTTTSYVIPFSQY</sequence>
<evidence type="ECO:0000256" key="1">
    <source>
        <dbReference type="SAM" id="MobiDB-lite"/>
    </source>
</evidence>
<protein>
    <submittedName>
        <fullName evidence="2">CSON006219 protein</fullName>
    </submittedName>
</protein>
<feature type="region of interest" description="Disordered" evidence="1">
    <location>
        <begin position="118"/>
        <end position="141"/>
    </location>
</feature>
<dbReference type="EMBL" id="UFQT01002356">
    <property type="protein sequence ID" value="SSX33280.1"/>
    <property type="molecule type" value="Genomic_DNA"/>
</dbReference>
<organism evidence="2">
    <name type="scientific">Culicoides sonorensis</name>
    <name type="common">Biting midge</name>
    <dbReference type="NCBI Taxonomy" id="179676"/>
    <lineage>
        <taxon>Eukaryota</taxon>
        <taxon>Metazoa</taxon>
        <taxon>Ecdysozoa</taxon>
        <taxon>Arthropoda</taxon>
        <taxon>Hexapoda</taxon>
        <taxon>Insecta</taxon>
        <taxon>Pterygota</taxon>
        <taxon>Neoptera</taxon>
        <taxon>Endopterygota</taxon>
        <taxon>Diptera</taxon>
        <taxon>Nematocera</taxon>
        <taxon>Chironomoidea</taxon>
        <taxon>Ceratopogonidae</taxon>
        <taxon>Ceratopogoninae</taxon>
        <taxon>Culicoides</taxon>
        <taxon>Monoculicoides</taxon>
    </lineage>
</organism>